<organism evidence="1 2">
    <name type="scientific">Pyronema omphalodes (strain CBS 100304)</name>
    <name type="common">Pyronema confluens</name>
    <dbReference type="NCBI Taxonomy" id="1076935"/>
    <lineage>
        <taxon>Eukaryota</taxon>
        <taxon>Fungi</taxon>
        <taxon>Dikarya</taxon>
        <taxon>Ascomycota</taxon>
        <taxon>Pezizomycotina</taxon>
        <taxon>Pezizomycetes</taxon>
        <taxon>Pezizales</taxon>
        <taxon>Pyronemataceae</taxon>
        <taxon>Pyronema</taxon>
    </lineage>
</organism>
<evidence type="ECO:0000313" key="2">
    <source>
        <dbReference type="Proteomes" id="UP000018144"/>
    </source>
</evidence>
<keyword evidence="2" id="KW-1185">Reference proteome</keyword>
<proteinExistence type="predicted"/>
<sequence length="89" mass="9839">MTNQEQLSSNAVVNATRTIAATTNAITTNAITTITVSTQVRPLPPNPTMFYSGKAITPEERRREVGRVLEMARLAFDTLRKTICDNDDK</sequence>
<dbReference type="AlphaFoldDB" id="U4L1E0"/>
<name>U4L1E0_PYROM</name>
<accession>U4L1E0</accession>
<protein>
    <submittedName>
        <fullName evidence="1">Uncharacterized protein</fullName>
    </submittedName>
</protein>
<dbReference type="EMBL" id="HF935446">
    <property type="protein sequence ID" value="CCX09231.1"/>
    <property type="molecule type" value="Genomic_DNA"/>
</dbReference>
<reference evidence="1 2" key="1">
    <citation type="journal article" date="2013" name="PLoS Genet.">
        <title>The genome and development-dependent transcriptomes of Pyronema confluens: a window into fungal evolution.</title>
        <authorList>
            <person name="Traeger S."/>
            <person name="Altegoer F."/>
            <person name="Freitag M."/>
            <person name="Gabaldon T."/>
            <person name="Kempken F."/>
            <person name="Kumar A."/>
            <person name="Marcet-Houben M."/>
            <person name="Poggeler S."/>
            <person name="Stajich J.E."/>
            <person name="Nowrousian M."/>
        </authorList>
    </citation>
    <scope>NUCLEOTIDE SEQUENCE [LARGE SCALE GENOMIC DNA]</scope>
    <source>
        <strain evidence="2">CBS 100304</strain>
        <tissue evidence="1">Vegetative mycelium</tissue>
    </source>
</reference>
<gene>
    <name evidence="1" type="ORF">PCON_08824</name>
</gene>
<dbReference type="Proteomes" id="UP000018144">
    <property type="component" value="Unassembled WGS sequence"/>
</dbReference>
<evidence type="ECO:0000313" key="1">
    <source>
        <dbReference type="EMBL" id="CCX09231.1"/>
    </source>
</evidence>